<evidence type="ECO:0000313" key="2">
    <source>
        <dbReference type="Proteomes" id="UP000194204"/>
    </source>
</evidence>
<proteinExistence type="predicted"/>
<gene>
    <name evidence="1" type="ORF">Xbed_00482</name>
</gene>
<dbReference type="EMBL" id="MUBK01000003">
    <property type="protein sequence ID" value="OTA21256.1"/>
    <property type="molecule type" value="Genomic_DNA"/>
</dbReference>
<sequence length="172" mass="19871">MSNDVIDMANEIEKLQIKAAMELSNSWIIERLLLVNSIALYLLEKGDKEEAMAWMEGLLDWAEEDLLSEAKNNASDLGGWFNNRMENEVGTTKALEIIRSETPSAEKIKKSLEESGKKLAEYENMEPVAWQFECLDKESGHWWRNISDYKSDVDSIKYSVRNIIPLYRHPNK</sequence>
<name>A0A1Y2SQ85_9GAMM</name>
<protein>
    <submittedName>
        <fullName evidence="1">Uncharacterized protein</fullName>
    </submittedName>
</protein>
<accession>A0A1Y2SQ85</accession>
<keyword evidence="2" id="KW-1185">Reference proteome</keyword>
<organism evidence="1 2">
    <name type="scientific">Xenorhabdus beddingii</name>
    <dbReference type="NCBI Taxonomy" id="40578"/>
    <lineage>
        <taxon>Bacteria</taxon>
        <taxon>Pseudomonadati</taxon>
        <taxon>Pseudomonadota</taxon>
        <taxon>Gammaproteobacteria</taxon>
        <taxon>Enterobacterales</taxon>
        <taxon>Morganellaceae</taxon>
        <taxon>Xenorhabdus</taxon>
    </lineage>
</organism>
<dbReference type="OrthoDB" id="6445108at2"/>
<dbReference type="STRING" id="40578.Xbed_00482"/>
<evidence type="ECO:0000313" key="1">
    <source>
        <dbReference type="EMBL" id="OTA21256.1"/>
    </source>
</evidence>
<dbReference type="AlphaFoldDB" id="A0A1Y2SQ85"/>
<reference evidence="1 2" key="1">
    <citation type="submission" date="2017-01" db="EMBL/GenBank/DDBJ databases">
        <title>Deconstructing symbiosis and pathogenesis requirements using a combined genomic-metabolomic approach.</title>
        <authorList>
            <person name="Tobias N.J."/>
            <person name="Wolff H."/>
            <person name="Djahanschiri B."/>
            <person name="Ebersberger I."/>
            <person name="Bode H.B."/>
        </authorList>
    </citation>
    <scope>NUCLEOTIDE SEQUENCE [LARGE SCALE GENOMIC DNA]</scope>
    <source>
        <strain evidence="1 2">DSM 4764</strain>
    </source>
</reference>
<dbReference type="Proteomes" id="UP000194204">
    <property type="component" value="Unassembled WGS sequence"/>
</dbReference>
<comment type="caution">
    <text evidence="1">The sequence shown here is derived from an EMBL/GenBank/DDBJ whole genome shotgun (WGS) entry which is preliminary data.</text>
</comment>